<dbReference type="EMBL" id="JBHUCO010000086">
    <property type="protein sequence ID" value="MFD1524563.1"/>
    <property type="molecule type" value="Genomic_DNA"/>
</dbReference>
<dbReference type="RefSeq" id="WP_344730707.1">
    <property type="nucleotide sequence ID" value="NZ_BAAAUS010000070.1"/>
</dbReference>
<comment type="caution">
    <text evidence="2">The sequence shown here is derived from an EMBL/GenBank/DDBJ whole genome shotgun (WGS) entry which is preliminary data.</text>
</comment>
<dbReference type="Proteomes" id="UP001597114">
    <property type="component" value="Unassembled WGS sequence"/>
</dbReference>
<dbReference type="PANTHER" id="PTHR30543:SF21">
    <property type="entry name" value="NAD(P)H-DEPENDENT FMN REDUCTASE LOT6"/>
    <property type="match status" value="1"/>
</dbReference>
<name>A0ABW4FAQ1_9PSEU</name>
<evidence type="ECO:0000313" key="3">
    <source>
        <dbReference type="Proteomes" id="UP001597114"/>
    </source>
</evidence>
<dbReference type="SUPFAM" id="SSF52218">
    <property type="entry name" value="Flavoproteins"/>
    <property type="match status" value="1"/>
</dbReference>
<protein>
    <submittedName>
        <fullName evidence="2">NADPH-dependent FMN reductase</fullName>
        <ecNumber evidence="2">1.-.-.-</ecNumber>
    </submittedName>
</protein>
<organism evidence="2 3">
    <name type="scientific">Pseudonocardia yunnanensis</name>
    <dbReference type="NCBI Taxonomy" id="58107"/>
    <lineage>
        <taxon>Bacteria</taxon>
        <taxon>Bacillati</taxon>
        <taxon>Actinomycetota</taxon>
        <taxon>Actinomycetes</taxon>
        <taxon>Pseudonocardiales</taxon>
        <taxon>Pseudonocardiaceae</taxon>
        <taxon>Pseudonocardia</taxon>
    </lineage>
</organism>
<dbReference type="InterPro" id="IPR005025">
    <property type="entry name" value="FMN_Rdtase-like_dom"/>
</dbReference>
<keyword evidence="2" id="KW-0560">Oxidoreductase</keyword>
<keyword evidence="3" id="KW-1185">Reference proteome</keyword>
<dbReference type="Gene3D" id="3.40.50.360">
    <property type="match status" value="1"/>
</dbReference>
<accession>A0ABW4FAQ1</accession>
<dbReference type="PANTHER" id="PTHR30543">
    <property type="entry name" value="CHROMATE REDUCTASE"/>
    <property type="match status" value="1"/>
</dbReference>
<dbReference type="InterPro" id="IPR029039">
    <property type="entry name" value="Flavoprotein-like_sf"/>
</dbReference>
<evidence type="ECO:0000259" key="1">
    <source>
        <dbReference type="Pfam" id="PF03358"/>
    </source>
</evidence>
<evidence type="ECO:0000313" key="2">
    <source>
        <dbReference type="EMBL" id="MFD1524563.1"/>
    </source>
</evidence>
<sequence length="205" mass="22331">MPPDSPTVLRVLAICGSLRSGSYNAGLVRELIASAPASIAIDVLDGIEQLPLINNDLVVDGAPPESVLRLDDRIRRADTVIIASPEYCYGIPAPLKNLLDWISFPPHVNCFRFKPVGLIGASIGVHGTLRAQLALRQTLLFLEAAVLAKPEVYVCDAAAKYDGDGELADQKTKELLRLFLANLEEFARATLSRRLDPAAREFHFT</sequence>
<dbReference type="InterPro" id="IPR050712">
    <property type="entry name" value="NAD(P)H-dep_reductase"/>
</dbReference>
<gene>
    <name evidence="2" type="ORF">ACFSJD_44270</name>
</gene>
<dbReference type="EC" id="1.-.-.-" evidence="2"/>
<dbReference type="Pfam" id="PF03358">
    <property type="entry name" value="FMN_red"/>
    <property type="match status" value="1"/>
</dbReference>
<proteinExistence type="predicted"/>
<feature type="domain" description="NADPH-dependent FMN reductase-like" evidence="1">
    <location>
        <begin position="10"/>
        <end position="156"/>
    </location>
</feature>
<reference evidence="3" key="1">
    <citation type="journal article" date="2019" name="Int. J. Syst. Evol. Microbiol.">
        <title>The Global Catalogue of Microorganisms (GCM) 10K type strain sequencing project: providing services to taxonomists for standard genome sequencing and annotation.</title>
        <authorList>
            <consortium name="The Broad Institute Genomics Platform"/>
            <consortium name="The Broad Institute Genome Sequencing Center for Infectious Disease"/>
            <person name="Wu L."/>
            <person name="Ma J."/>
        </authorList>
    </citation>
    <scope>NUCLEOTIDE SEQUENCE [LARGE SCALE GENOMIC DNA]</scope>
    <source>
        <strain evidence="3">CCM 7043</strain>
    </source>
</reference>
<dbReference type="GO" id="GO:0016491">
    <property type="term" value="F:oxidoreductase activity"/>
    <property type="evidence" value="ECO:0007669"/>
    <property type="project" value="UniProtKB-KW"/>
</dbReference>